<evidence type="ECO:0000313" key="2">
    <source>
        <dbReference type="EMBL" id="MCC5468328.1"/>
    </source>
</evidence>
<proteinExistence type="predicted"/>
<sequence>MQLILLLSACQIMTPEKCRVNLCGTDCRWTLHNQLKRIKAYRGEREPYEVASWSKSKASYPLWMLALFVDIMAFYRTFLRYR</sequence>
<dbReference type="Proteomes" id="UP001165492">
    <property type="component" value="Unassembled WGS sequence"/>
</dbReference>
<comment type="caution">
    <text evidence="2">The sequence shown here is derived from an EMBL/GenBank/DDBJ whole genome shotgun (WGS) entry which is preliminary data.</text>
</comment>
<feature type="transmembrane region" description="Helical" evidence="1">
    <location>
        <begin position="60"/>
        <end position="79"/>
    </location>
</feature>
<keyword evidence="1" id="KW-1133">Transmembrane helix</keyword>
<reference evidence="2" key="1">
    <citation type="submission" date="2021-11" db="EMBL/GenBank/DDBJ databases">
        <title>Description of a new species Pelosinus isolated from the bottom sediments of Lake Baikal.</title>
        <authorList>
            <person name="Zakharyuk A."/>
        </authorList>
    </citation>
    <scope>NUCLEOTIDE SEQUENCE</scope>
    <source>
        <strain evidence="2">Bkl1</strain>
    </source>
</reference>
<dbReference type="RefSeq" id="WP_229537189.1">
    <property type="nucleotide sequence ID" value="NZ_JAJHJB010000059.1"/>
</dbReference>
<keyword evidence="1" id="KW-0472">Membrane</keyword>
<dbReference type="EMBL" id="JAJHJB010000059">
    <property type="protein sequence ID" value="MCC5468328.1"/>
    <property type="molecule type" value="Genomic_DNA"/>
</dbReference>
<name>A0ABS8HYS4_9FIRM</name>
<organism evidence="2 3">
    <name type="scientific">Pelosinus baikalensis</name>
    <dbReference type="NCBI Taxonomy" id="2892015"/>
    <lineage>
        <taxon>Bacteria</taxon>
        <taxon>Bacillati</taxon>
        <taxon>Bacillota</taxon>
        <taxon>Negativicutes</taxon>
        <taxon>Selenomonadales</taxon>
        <taxon>Sporomusaceae</taxon>
        <taxon>Pelosinus</taxon>
    </lineage>
</organism>
<accession>A0ABS8HYS4</accession>
<evidence type="ECO:0000313" key="3">
    <source>
        <dbReference type="Proteomes" id="UP001165492"/>
    </source>
</evidence>
<keyword evidence="3" id="KW-1185">Reference proteome</keyword>
<evidence type="ECO:0000256" key="1">
    <source>
        <dbReference type="SAM" id="Phobius"/>
    </source>
</evidence>
<protein>
    <submittedName>
        <fullName evidence="2">Uncharacterized protein</fullName>
    </submittedName>
</protein>
<gene>
    <name evidence="2" type="ORF">LMF89_23610</name>
</gene>
<keyword evidence="1" id="KW-0812">Transmembrane</keyword>